<name>A0A8X6U4Q5_NEPPI</name>
<dbReference type="Proteomes" id="UP000887013">
    <property type="component" value="Unassembled WGS sequence"/>
</dbReference>
<proteinExistence type="predicted"/>
<protein>
    <submittedName>
        <fullName evidence="2">Uncharacterized protein</fullName>
    </submittedName>
</protein>
<evidence type="ECO:0000313" key="3">
    <source>
        <dbReference type="Proteomes" id="UP000887013"/>
    </source>
</evidence>
<dbReference type="AlphaFoldDB" id="A0A8X6U4Q5"/>
<dbReference type="EMBL" id="BMAW01022874">
    <property type="protein sequence ID" value="GFT80093.1"/>
    <property type="molecule type" value="Genomic_DNA"/>
</dbReference>
<comment type="caution">
    <text evidence="2">The sequence shown here is derived from an EMBL/GenBank/DDBJ whole genome shotgun (WGS) entry which is preliminary data.</text>
</comment>
<evidence type="ECO:0000256" key="1">
    <source>
        <dbReference type="SAM" id="MobiDB-lite"/>
    </source>
</evidence>
<sequence length="114" mass="13235">MCVTKSYSSAFVKGQYLVLGEDDFIEDALFLFQCHKMPFYLRLINFPPLRCHAQECRSQGKMNILSDYQKSGQTRSKRGTFPSEGKHDSSRYRIKLWRNDCDLQLEGADDVRAT</sequence>
<reference evidence="2" key="1">
    <citation type="submission" date="2020-08" db="EMBL/GenBank/DDBJ databases">
        <title>Multicomponent nature underlies the extraordinary mechanical properties of spider dragline silk.</title>
        <authorList>
            <person name="Kono N."/>
            <person name="Nakamura H."/>
            <person name="Mori M."/>
            <person name="Yoshida Y."/>
            <person name="Ohtoshi R."/>
            <person name="Malay A.D."/>
            <person name="Moran D.A.P."/>
            <person name="Tomita M."/>
            <person name="Numata K."/>
            <person name="Arakawa K."/>
        </authorList>
    </citation>
    <scope>NUCLEOTIDE SEQUENCE</scope>
</reference>
<organism evidence="2 3">
    <name type="scientific">Nephila pilipes</name>
    <name type="common">Giant wood spider</name>
    <name type="synonym">Nephila maculata</name>
    <dbReference type="NCBI Taxonomy" id="299642"/>
    <lineage>
        <taxon>Eukaryota</taxon>
        <taxon>Metazoa</taxon>
        <taxon>Ecdysozoa</taxon>
        <taxon>Arthropoda</taxon>
        <taxon>Chelicerata</taxon>
        <taxon>Arachnida</taxon>
        <taxon>Araneae</taxon>
        <taxon>Araneomorphae</taxon>
        <taxon>Entelegynae</taxon>
        <taxon>Araneoidea</taxon>
        <taxon>Nephilidae</taxon>
        <taxon>Nephila</taxon>
    </lineage>
</organism>
<evidence type="ECO:0000313" key="2">
    <source>
        <dbReference type="EMBL" id="GFT80093.1"/>
    </source>
</evidence>
<feature type="region of interest" description="Disordered" evidence="1">
    <location>
        <begin position="68"/>
        <end position="88"/>
    </location>
</feature>
<accession>A0A8X6U4Q5</accession>
<keyword evidence="3" id="KW-1185">Reference proteome</keyword>
<gene>
    <name evidence="2" type="ORF">NPIL_188571</name>
</gene>